<dbReference type="Pfam" id="PF03659">
    <property type="entry name" value="Glyco_hydro_71"/>
    <property type="match status" value="1"/>
</dbReference>
<organism evidence="1 2">
    <name type="scientific">Phakopsora pachyrhizi</name>
    <name type="common">Asian soybean rust disease fungus</name>
    <dbReference type="NCBI Taxonomy" id="170000"/>
    <lineage>
        <taxon>Eukaryota</taxon>
        <taxon>Fungi</taxon>
        <taxon>Dikarya</taxon>
        <taxon>Basidiomycota</taxon>
        <taxon>Pucciniomycotina</taxon>
        <taxon>Pucciniomycetes</taxon>
        <taxon>Pucciniales</taxon>
        <taxon>Phakopsoraceae</taxon>
        <taxon>Phakopsora</taxon>
    </lineage>
</organism>
<dbReference type="InterPro" id="IPR005197">
    <property type="entry name" value="Glyco_hydro_71"/>
</dbReference>
<evidence type="ECO:0000313" key="2">
    <source>
        <dbReference type="Proteomes" id="UP001153365"/>
    </source>
</evidence>
<evidence type="ECO:0000313" key="1">
    <source>
        <dbReference type="EMBL" id="CAH7686337.1"/>
    </source>
</evidence>
<gene>
    <name evidence="1" type="ORF">PPACK8108_LOCUS20975</name>
</gene>
<dbReference type="EMBL" id="CALTRL010005785">
    <property type="protein sequence ID" value="CAH7686337.1"/>
    <property type="molecule type" value="Genomic_DNA"/>
</dbReference>
<sequence>MSNIDKGPESVVISRIEQGSEEDFISMRVLGESIPERFVFAHVVQGNYQFYNAEDWVEDMKLAKRNHIDAFAINIGRDKTNKRQIPLIYECAERESFHVFLSFDMCYYGQPFSSKDVSEIIKMFVRRKGNFRFLGKPLVSTFSGEVSSTFLDNNPDYDTAWQSLKGNLGFPIYFLPAWTGADPSRTQSADGLLSWDAWCPVSLSADSTNIKKLLENGKQYAAPISAFFFKRLSDNEGDNYTYTTDHWFVIQKYLYIISCSPQFVELLSWNDYGESHYLRDPISSANLPHGTLYSASYVNGYPHEPLLDLISYFNLWFKTGKRPPISCSKAYMWYRCHPKEAKPTSRPFPSAPTSYSETIDSIYMVLMISSTTLVKSARIITGSRVYEISLGPNLGKGIGGDILRISVPFEVGVCQSLSLFDHSKSLVCQIKGKEIVDLPQDYNFNYWTGMKSF</sequence>
<accession>A0AAV0BJK5</accession>
<dbReference type="AlphaFoldDB" id="A0AAV0BJK5"/>
<protein>
    <submittedName>
        <fullName evidence="1">Family 71 glycoside hydrolase</fullName>
    </submittedName>
</protein>
<dbReference type="GO" id="GO:0051118">
    <property type="term" value="F:glucan endo-1,3-alpha-glucosidase activity"/>
    <property type="evidence" value="ECO:0007669"/>
    <property type="project" value="InterPro"/>
</dbReference>
<reference evidence="1" key="1">
    <citation type="submission" date="2022-06" db="EMBL/GenBank/DDBJ databases">
        <authorList>
            <consortium name="SYNGENTA / RWTH Aachen University"/>
        </authorList>
    </citation>
    <scope>NUCLEOTIDE SEQUENCE</scope>
</reference>
<comment type="caution">
    <text evidence="1">The sequence shown here is derived from an EMBL/GenBank/DDBJ whole genome shotgun (WGS) entry which is preliminary data.</text>
</comment>
<dbReference type="Proteomes" id="UP001153365">
    <property type="component" value="Unassembled WGS sequence"/>
</dbReference>
<keyword evidence="2" id="KW-1185">Reference proteome</keyword>
<keyword evidence="1" id="KW-0378">Hydrolase</keyword>
<dbReference type="Gene3D" id="3.20.20.80">
    <property type="entry name" value="Glycosidases"/>
    <property type="match status" value="1"/>
</dbReference>
<name>A0AAV0BJK5_PHAPC</name>
<proteinExistence type="predicted"/>
<dbReference type="CDD" id="cd11577">
    <property type="entry name" value="GH71"/>
    <property type="match status" value="1"/>
</dbReference>